<dbReference type="Proteomes" id="UP001595640">
    <property type="component" value="Unassembled WGS sequence"/>
</dbReference>
<gene>
    <name evidence="3" type="ORF">ACFOEI_20640</name>
</gene>
<dbReference type="EMBL" id="JBHRUH010000050">
    <property type="protein sequence ID" value="MFC3294439.1"/>
    <property type="molecule type" value="Genomic_DNA"/>
</dbReference>
<accession>A0ABV7M6F4</accession>
<dbReference type="Pfam" id="PF08378">
    <property type="entry name" value="NERD"/>
    <property type="match status" value="1"/>
</dbReference>
<sequence length="119" mass="13726">MDYSPVINEFLRMLWWLVPAIFIIGCLKSSWFKGILGEALVKMIAGLRLPAEAYQRIHNVTLPTPDGTTQIDHLFVSRFGIFVVETKNMKGWIIGGEEQAQWTQKLYRSSLWFLLVILL</sequence>
<keyword evidence="1" id="KW-1133">Transmembrane helix</keyword>
<name>A0ABV7M6F4_9GAMM</name>
<keyword evidence="1" id="KW-0812">Transmembrane</keyword>
<feature type="transmembrane region" description="Helical" evidence="1">
    <location>
        <begin position="13"/>
        <end position="32"/>
    </location>
</feature>
<evidence type="ECO:0000256" key="1">
    <source>
        <dbReference type="SAM" id="Phobius"/>
    </source>
</evidence>
<reference evidence="4" key="1">
    <citation type="journal article" date="2019" name="Int. J. Syst. Evol. Microbiol.">
        <title>The Global Catalogue of Microorganisms (GCM) 10K type strain sequencing project: providing services to taxonomists for standard genome sequencing and annotation.</title>
        <authorList>
            <consortium name="The Broad Institute Genomics Platform"/>
            <consortium name="The Broad Institute Genome Sequencing Center for Infectious Disease"/>
            <person name="Wu L."/>
            <person name="Ma J."/>
        </authorList>
    </citation>
    <scope>NUCLEOTIDE SEQUENCE [LARGE SCALE GENOMIC DNA]</scope>
    <source>
        <strain evidence="4">KCTC 12847</strain>
    </source>
</reference>
<comment type="caution">
    <text evidence="3">The sequence shown here is derived from an EMBL/GenBank/DDBJ whole genome shotgun (WGS) entry which is preliminary data.</text>
</comment>
<protein>
    <submittedName>
        <fullName evidence="3">Nuclease-related domain-containing protein</fullName>
    </submittedName>
</protein>
<dbReference type="RefSeq" id="WP_019017038.1">
    <property type="nucleotide sequence ID" value="NZ_BMXD01000004.1"/>
</dbReference>
<feature type="domain" description="NERD" evidence="2">
    <location>
        <begin position="33"/>
        <end position="119"/>
    </location>
</feature>
<dbReference type="PROSITE" id="PS50965">
    <property type="entry name" value="NERD"/>
    <property type="match status" value="1"/>
</dbReference>
<dbReference type="InterPro" id="IPR011528">
    <property type="entry name" value="NERD"/>
</dbReference>
<evidence type="ECO:0000259" key="2">
    <source>
        <dbReference type="PROSITE" id="PS50965"/>
    </source>
</evidence>
<keyword evidence="1" id="KW-0472">Membrane</keyword>
<keyword evidence="4" id="KW-1185">Reference proteome</keyword>
<proteinExistence type="predicted"/>
<organism evidence="3 4">
    <name type="scientific">Modicisalibacter luteus</name>
    <dbReference type="NCBI Taxonomy" id="453962"/>
    <lineage>
        <taxon>Bacteria</taxon>
        <taxon>Pseudomonadati</taxon>
        <taxon>Pseudomonadota</taxon>
        <taxon>Gammaproteobacteria</taxon>
        <taxon>Oceanospirillales</taxon>
        <taxon>Halomonadaceae</taxon>
        <taxon>Modicisalibacter</taxon>
    </lineage>
</organism>
<evidence type="ECO:0000313" key="3">
    <source>
        <dbReference type="EMBL" id="MFC3294439.1"/>
    </source>
</evidence>
<evidence type="ECO:0000313" key="4">
    <source>
        <dbReference type="Proteomes" id="UP001595640"/>
    </source>
</evidence>